<evidence type="ECO:0000256" key="1">
    <source>
        <dbReference type="SAM" id="MobiDB-lite"/>
    </source>
</evidence>
<sequence>MKVRLGPKEAGAREGEGAGTPPPPPSGPLGSGGRQLFSWRRSPLVPPVIWMRRGLACSATGMRRVRTPAS</sequence>
<organism evidence="2 3">
    <name type="scientific">Streptomyces asoensis</name>
    <dbReference type="NCBI Taxonomy" id="249586"/>
    <lineage>
        <taxon>Bacteria</taxon>
        <taxon>Bacillati</taxon>
        <taxon>Actinomycetota</taxon>
        <taxon>Actinomycetes</taxon>
        <taxon>Kitasatosporales</taxon>
        <taxon>Streptomycetaceae</taxon>
        <taxon>Streptomyces</taxon>
    </lineage>
</organism>
<comment type="caution">
    <text evidence="2">The sequence shown here is derived from an EMBL/GenBank/DDBJ whole genome shotgun (WGS) entry which is preliminary data.</text>
</comment>
<feature type="region of interest" description="Disordered" evidence="1">
    <location>
        <begin position="1"/>
        <end position="37"/>
    </location>
</feature>
<evidence type="ECO:0000313" key="2">
    <source>
        <dbReference type="EMBL" id="GHI61280.1"/>
    </source>
</evidence>
<gene>
    <name evidence="2" type="ORF">Saso_29300</name>
</gene>
<name>A0ABQ3RZI7_9ACTN</name>
<dbReference type="Proteomes" id="UP000649259">
    <property type="component" value="Unassembled WGS sequence"/>
</dbReference>
<proteinExistence type="predicted"/>
<accession>A0ABQ3RZI7</accession>
<dbReference type="EMBL" id="BNEB01000003">
    <property type="protein sequence ID" value="GHI61280.1"/>
    <property type="molecule type" value="Genomic_DNA"/>
</dbReference>
<protein>
    <submittedName>
        <fullName evidence="2">Uncharacterized protein</fullName>
    </submittedName>
</protein>
<feature type="compositionally biased region" description="Basic and acidic residues" evidence="1">
    <location>
        <begin position="1"/>
        <end position="16"/>
    </location>
</feature>
<keyword evidence="3" id="KW-1185">Reference proteome</keyword>
<evidence type="ECO:0000313" key="3">
    <source>
        <dbReference type="Proteomes" id="UP000649259"/>
    </source>
</evidence>
<reference evidence="3" key="1">
    <citation type="submission" date="2023-07" db="EMBL/GenBank/DDBJ databases">
        <title>Whole genome shotgun sequence of Streptomyces cacaoi subsp. asoensis NBRC 13813.</title>
        <authorList>
            <person name="Komaki H."/>
            <person name="Tamura T."/>
        </authorList>
    </citation>
    <scope>NUCLEOTIDE SEQUENCE [LARGE SCALE GENOMIC DNA]</scope>
    <source>
        <strain evidence="3">NBRC 13813</strain>
    </source>
</reference>